<dbReference type="GO" id="GO:0120510">
    <property type="term" value="C:mitochondrial [4Fe-4S] assembly complex"/>
    <property type="evidence" value="ECO:0007669"/>
    <property type="project" value="UniProtKB-ARBA"/>
</dbReference>
<evidence type="ECO:0000313" key="8">
    <source>
        <dbReference type="Proteomes" id="UP001558713"/>
    </source>
</evidence>
<accession>A0ABD1A3T5</accession>
<reference evidence="7 8" key="1">
    <citation type="submission" date="2024-04" db="EMBL/GenBank/DDBJ databases">
        <title>Genome assembly C_amara_ONT_v2.</title>
        <authorList>
            <person name="Yant L."/>
            <person name="Moore C."/>
            <person name="Slenker M."/>
        </authorList>
    </citation>
    <scope>NUCLEOTIDE SEQUENCE [LARGE SCALE GENOMIC DNA]</scope>
    <source>
        <tissue evidence="7">Leaf</tissue>
    </source>
</reference>
<evidence type="ECO:0000259" key="6">
    <source>
        <dbReference type="Pfam" id="PF01521"/>
    </source>
</evidence>
<evidence type="ECO:0000256" key="3">
    <source>
        <dbReference type="ARBA" id="ARBA00022723"/>
    </source>
</evidence>
<organism evidence="7 8">
    <name type="scientific">Cardamine amara subsp. amara</name>
    <dbReference type="NCBI Taxonomy" id="228776"/>
    <lineage>
        <taxon>Eukaryota</taxon>
        <taxon>Viridiplantae</taxon>
        <taxon>Streptophyta</taxon>
        <taxon>Embryophyta</taxon>
        <taxon>Tracheophyta</taxon>
        <taxon>Spermatophyta</taxon>
        <taxon>Magnoliopsida</taxon>
        <taxon>eudicotyledons</taxon>
        <taxon>Gunneridae</taxon>
        <taxon>Pentapetalae</taxon>
        <taxon>rosids</taxon>
        <taxon>malvids</taxon>
        <taxon>Brassicales</taxon>
        <taxon>Brassicaceae</taxon>
        <taxon>Cardamineae</taxon>
        <taxon>Cardamine</taxon>
    </lineage>
</organism>
<evidence type="ECO:0000256" key="5">
    <source>
        <dbReference type="ARBA" id="ARBA00023128"/>
    </source>
</evidence>
<evidence type="ECO:0000256" key="2">
    <source>
        <dbReference type="ARBA" id="ARBA00006718"/>
    </source>
</evidence>
<dbReference type="InterPro" id="IPR035903">
    <property type="entry name" value="HesB-like_dom_sf"/>
</dbReference>
<dbReference type="InterPro" id="IPR000361">
    <property type="entry name" value="ATAP_core_dom"/>
</dbReference>
<dbReference type="Pfam" id="PF01521">
    <property type="entry name" value="Fe-S_biosyn"/>
    <property type="match status" value="1"/>
</dbReference>
<protein>
    <submittedName>
        <fullName evidence="7">Iron-sulfur assembly protein IscA-like 2</fullName>
    </submittedName>
</protein>
<comment type="similarity">
    <text evidence="2">Belongs to the HesB/IscA family.</text>
</comment>
<evidence type="ECO:0000313" key="7">
    <source>
        <dbReference type="EMBL" id="KAL1201508.1"/>
    </source>
</evidence>
<dbReference type="EMBL" id="JBANAX010000588">
    <property type="protein sequence ID" value="KAL1201508.1"/>
    <property type="molecule type" value="Genomic_DNA"/>
</dbReference>
<comment type="subcellular location">
    <subcellularLocation>
        <location evidence="1">Mitochondrion</location>
    </subcellularLocation>
</comment>
<dbReference type="PANTHER" id="PTHR43011:SF1">
    <property type="entry name" value="IRON-SULFUR CLUSTER ASSEMBLY 2 HOMOLOG, MITOCHONDRIAL"/>
    <property type="match status" value="1"/>
</dbReference>
<comment type="caution">
    <text evidence="7">The sequence shown here is derived from an EMBL/GenBank/DDBJ whole genome shotgun (WGS) entry which is preliminary data.</text>
</comment>
<keyword evidence="5" id="KW-0496">Mitochondrion</keyword>
<evidence type="ECO:0000256" key="4">
    <source>
        <dbReference type="ARBA" id="ARBA00023004"/>
    </source>
</evidence>
<feature type="domain" description="Core" evidence="6">
    <location>
        <begin position="56"/>
        <end position="155"/>
    </location>
</feature>
<gene>
    <name evidence="7" type="ORF">V5N11_002708</name>
</gene>
<dbReference type="NCBIfam" id="TIGR00049">
    <property type="entry name" value="iron-sulfur cluster assembly accessory protein"/>
    <property type="match status" value="1"/>
</dbReference>
<sequence>MSRSLVKRVAPYLAGRIRENHRMLNFSSASALKEASSSSSSSSSSQSESSSLDVVHLSDNCIRRMKELQSSEPEKKLLRLGVETGGCSGFQYVFELDNTTNPDDRVFEKNGVKLVVDNVSYDFVKGATVDYEEELIRSAFVVAVNPAAVGGCSCKSSFMVKQ</sequence>
<name>A0ABD1A3T5_CARAN</name>
<dbReference type="InterPro" id="IPR016092">
    <property type="entry name" value="ATAP"/>
</dbReference>
<keyword evidence="8" id="KW-1185">Reference proteome</keyword>
<dbReference type="Proteomes" id="UP001558713">
    <property type="component" value="Unassembled WGS sequence"/>
</dbReference>
<dbReference type="SUPFAM" id="SSF89360">
    <property type="entry name" value="HesB-like domain"/>
    <property type="match status" value="1"/>
</dbReference>
<evidence type="ECO:0000256" key="1">
    <source>
        <dbReference type="ARBA" id="ARBA00004173"/>
    </source>
</evidence>
<dbReference type="PANTHER" id="PTHR43011">
    <property type="entry name" value="IRON-SULFUR CLUSTER ASSEMBLY 2 HOMOLOG, MITOCHONDRIAL"/>
    <property type="match status" value="1"/>
</dbReference>
<dbReference type="Gene3D" id="2.60.300.12">
    <property type="entry name" value="HesB-like domain"/>
    <property type="match status" value="1"/>
</dbReference>
<keyword evidence="3" id="KW-0479">Metal-binding</keyword>
<proteinExistence type="inferred from homology"/>
<keyword evidence="4" id="KW-0408">Iron</keyword>
<dbReference type="AlphaFoldDB" id="A0ABD1A3T5"/>
<dbReference type="FunFam" id="2.60.300.12:FF:000006">
    <property type="entry name" value="Iron-sulfur cluster assembly 2 mitochondrial"/>
    <property type="match status" value="1"/>
</dbReference>
<dbReference type="GO" id="GO:0046872">
    <property type="term" value="F:metal ion binding"/>
    <property type="evidence" value="ECO:0007669"/>
    <property type="project" value="UniProtKB-KW"/>
</dbReference>